<feature type="transmembrane region" description="Helical" evidence="1">
    <location>
        <begin position="36"/>
        <end position="56"/>
    </location>
</feature>
<comment type="caution">
    <text evidence="2">The sequence shown here is derived from an EMBL/GenBank/DDBJ whole genome shotgun (WGS) entry which is preliminary data.</text>
</comment>
<dbReference type="Proteomes" id="UP000294887">
    <property type="component" value="Unassembled WGS sequence"/>
</dbReference>
<evidence type="ECO:0000256" key="1">
    <source>
        <dbReference type="SAM" id="Phobius"/>
    </source>
</evidence>
<keyword evidence="1" id="KW-0812">Transmembrane</keyword>
<dbReference type="AlphaFoldDB" id="A0A4R1ERT2"/>
<sequence>MKWAKRFGLVLIISVIGYFLFLHAGMSSDQDTVLKWYYKLEMIIAGIFWWPAYIYLELRELLGYKTNILGFELWVFQLLGYAAVFKIYDLFKKT</sequence>
<gene>
    <name evidence="2" type="ORF">EV695_3323</name>
</gene>
<evidence type="ECO:0000313" key="3">
    <source>
        <dbReference type="Proteomes" id="UP000294887"/>
    </source>
</evidence>
<keyword evidence="1" id="KW-1133">Transmembrane helix</keyword>
<feature type="transmembrane region" description="Helical" evidence="1">
    <location>
        <begin position="68"/>
        <end position="88"/>
    </location>
</feature>
<dbReference type="EMBL" id="SMFQ01000005">
    <property type="protein sequence ID" value="TCJ82592.1"/>
    <property type="molecule type" value="Genomic_DNA"/>
</dbReference>
<reference evidence="2 3" key="1">
    <citation type="submission" date="2019-03" db="EMBL/GenBank/DDBJ databases">
        <title>Genomic Encyclopedia of Type Strains, Phase IV (KMG-IV): sequencing the most valuable type-strain genomes for metagenomic binning, comparative biology and taxonomic classification.</title>
        <authorList>
            <person name="Goeker M."/>
        </authorList>
    </citation>
    <scope>NUCLEOTIDE SEQUENCE [LARGE SCALE GENOMIC DNA]</scope>
    <source>
        <strain evidence="2 3">DSM 24830</strain>
    </source>
</reference>
<name>A0A4R1ERT2_9GAMM</name>
<feature type="transmembrane region" description="Helical" evidence="1">
    <location>
        <begin position="7"/>
        <end position="24"/>
    </location>
</feature>
<proteinExistence type="predicted"/>
<organism evidence="2 3">
    <name type="scientific">Cocleimonas flava</name>
    <dbReference type="NCBI Taxonomy" id="634765"/>
    <lineage>
        <taxon>Bacteria</taxon>
        <taxon>Pseudomonadati</taxon>
        <taxon>Pseudomonadota</taxon>
        <taxon>Gammaproteobacteria</taxon>
        <taxon>Thiotrichales</taxon>
        <taxon>Thiotrichaceae</taxon>
        <taxon>Cocleimonas</taxon>
    </lineage>
</organism>
<protein>
    <submittedName>
        <fullName evidence="2">Uncharacterized protein</fullName>
    </submittedName>
</protein>
<dbReference type="RefSeq" id="WP_131907106.1">
    <property type="nucleotide sequence ID" value="NZ_BAAAFU010000007.1"/>
</dbReference>
<keyword evidence="1" id="KW-0472">Membrane</keyword>
<accession>A0A4R1ERT2</accession>
<evidence type="ECO:0000313" key="2">
    <source>
        <dbReference type="EMBL" id="TCJ82592.1"/>
    </source>
</evidence>
<keyword evidence="3" id="KW-1185">Reference proteome</keyword>